<dbReference type="GeneID" id="68109841"/>
<keyword evidence="2" id="KW-0813">Transport</keyword>
<feature type="transmembrane region" description="Helical" evidence="8">
    <location>
        <begin position="698"/>
        <end position="719"/>
    </location>
</feature>
<evidence type="ECO:0000256" key="3">
    <source>
        <dbReference type="ARBA" id="ARBA00022475"/>
    </source>
</evidence>
<name>A0A6A5BW50_NAEFO</name>
<feature type="transmembrane region" description="Helical" evidence="8">
    <location>
        <begin position="731"/>
        <end position="753"/>
    </location>
</feature>
<feature type="transmembrane region" description="Helical" evidence="8">
    <location>
        <begin position="372"/>
        <end position="390"/>
    </location>
</feature>
<sequence length="789" mass="88557">MQNSSNHSLLQQQEQHSEEETATHGSIDSNTMIETNFIQNTSIPIHTRTTLSEEEENFQTMYSEAEQQFAPPNAVVMESFIEEQENKQDDAPLQNVSREHQDDIVSTTSSHNNSSSTRIKRIWKRAGQVPILKHFIGFLSTYGAIFLFNHAFRSLFFMNLISGLGNFFSEIAIVNLLETRAVNSTLPSSNSSLSFFPITSSPFYSSRHDSFSPNNLLSKFDMLYKISQKDVDIPDADFTHEGASGTAISGVFIALLLPGIFLMPVTGIVADLFDRRKILLASDIARGFIVLLFPVAYFIQGLEWLVYLTIFLQYCFGAFFEPSREALVPLAVKQKDLPIANALDSLCWLAVSFFGSSLGGLVVSVLGIPANFAFDSASFFISGFFCLLLFKYKHLGRRGIDDRNVETHLESKKDSVELDENAVNNNGNPLMPSSPPRMESSLSNSPSTTEETILSQHAVIHSSTEMLHSRDDMNEITDASPNIELKEERNIMLNRKMQQDSNMDDSPIVSDSLVTTSHVKSTNSLILLFIEMKKYFIELFRGIVFFSKNPLIFTSTMVKAFAGFFWFGCEIILIHLVYQVLAVNDRRMGGIYFGVAKMWAGIGSGLFPVIVERLLPKTYTTLTLRAILMCAVFLFPVCFALYYVSVKFAVEEETRILGFAGICLSHLILGISTGNLWSYSITHLQMVCPNDFLGRAMALDIGFFLNISNLIAVFTYGVILTDIFKFSANHMILFELVTSIGACCLFAAWFFIFRKNVKSRQDYLKEMDSESSEVQEENFPSSSQENMTA</sequence>
<dbReference type="Pfam" id="PF07690">
    <property type="entry name" value="MFS_1"/>
    <property type="match status" value="1"/>
</dbReference>
<comment type="caution">
    <text evidence="9">The sequence shown here is derived from an EMBL/GenBank/DDBJ whole genome shotgun (WGS) entry which is preliminary data.</text>
</comment>
<evidence type="ECO:0000256" key="1">
    <source>
        <dbReference type="ARBA" id="ARBA00004651"/>
    </source>
</evidence>
<organism evidence="9 10">
    <name type="scientific">Naegleria fowleri</name>
    <name type="common">Brain eating amoeba</name>
    <dbReference type="NCBI Taxonomy" id="5763"/>
    <lineage>
        <taxon>Eukaryota</taxon>
        <taxon>Discoba</taxon>
        <taxon>Heterolobosea</taxon>
        <taxon>Tetramitia</taxon>
        <taxon>Eutetramitia</taxon>
        <taxon>Vahlkampfiidae</taxon>
        <taxon>Naegleria</taxon>
    </lineage>
</organism>
<dbReference type="EMBL" id="VFQX01000030">
    <property type="protein sequence ID" value="KAF0978108.1"/>
    <property type="molecule type" value="Genomic_DNA"/>
</dbReference>
<dbReference type="PANTHER" id="PTHR43266:SF2">
    <property type="entry name" value="MAJOR FACILITATOR SUPERFAMILY (MFS) PROFILE DOMAIN-CONTAINING PROTEIN"/>
    <property type="match status" value="1"/>
</dbReference>
<evidence type="ECO:0000256" key="6">
    <source>
        <dbReference type="ARBA" id="ARBA00023136"/>
    </source>
</evidence>
<dbReference type="InterPro" id="IPR011701">
    <property type="entry name" value="MFS"/>
</dbReference>
<feature type="transmembrane region" description="Helical" evidence="8">
    <location>
        <begin position="557"/>
        <end position="578"/>
    </location>
</feature>
<feature type="compositionally biased region" description="Low complexity" evidence="7">
    <location>
        <begin position="1"/>
        <end position="14"/>
    </location>
</feature>
<feature type="region of interest" description="Disordered" evidence="7">
    <location>
        <begin position="1"/>
        <end position="30"/>
    </location>
</feature>
<dbReference type="VEuPathDB" id="AmoebaDB:FDP41_002623"/>
<accession>A0A6A5BW50</accession>
<dbReference type="GO" id="GO:0005886">
    <property type="term" value="C:plasma membrane"/>
    <property type="evidence" value="ECO:0007669"/>
    <property type="project" value="UniProtKB-SubCell"/>
</dbReference>
<dbReference type="Proteomes" id="UP000444721">
    <property type="component" value="Unassembled WGS sequence"/>
</dbReference>
<feature type="transmembrane region" description="Helical" evidence="8">
    <location>
        <begin position="342"/>
        <end position="366"/>
    </location>
</feature>
<feature type="region of interest" description="Disordered" evidence="7">
    <location>
        <begin position="410"/>
        <end position="448"/>
    </location>
</feature>
<dbReference type="VEuPathDB" id="AmoebaDB:NfTy_057790"/>
<feature type="transmembrane region" description="Helical" evidence="8">
    <location>
        <begin position="590"/>
        <end position="610"/>
    </location>
</feature>
<proteinExistence type="predicted"/>
<evidence type="ECO:0000256" key="7">
    <source>
        <dbReference type="SAM" id="MobiDB-lite"/>
    </source>
</evidence>
<evidence type="ECO:0000313" key="10">
    <source>
        <dbReference type="Proteomes" id="UP000444721"/>
    </source>
</evidence>
<dbReference type="GO" id="GO:0022857">
    <property type="term" value="F:transmembrane transporter activity"/>
    <property type="evidence" value="ECO:0007669"/>
    <property type="project" value="InterPro"/>
</dbReference>
<evidence type="ECO:0000256" key="8">
    <source>
        <dbReference type="SAM" id="Phobius"/>
    </source>
</evidence>
<feature type="transmembrane region" description="Helical" evidence="8">
    <location>
        <begin position="278"/>
        <end position="298"/>
    </location>
</feature>
<evidence type="ECO:0000256" key="2">
    <source>
        <dbReference type="ARBA" id="ARBA00022448"/>
    </source>
</evidence>
<keyword evidence="4 8" id="KW-0812">Transmembrane</keyword>
<keyword evidence="5 8" id="KW-1133">Transmembrane helix</keyword>
<feature type="transmembrane region" description="Helical" evidence="8">
    <location>
        <begin position="656"/>
        <end position="677"/>
    </location>
</feature>
<dbReference type="CDD" id="cd06173">
    <property type="entry name" value="MFS_MefA_like"/>
    <property type="match status" value="1"/>
</dbReference>
<feature type="region of interest" description="Disordered" evidence="7">
    <location>
        <begin position="768"/>
        <end position="789"/>
    </location>
</feature>
<evidence type="ECO:0000256" key="4">
    <source>
        <dbReference type="ARBA" id="ARBA00022692"/>
    </source>
</evidence>
<dbReference type="InterPro" id="IPR036259">
    <property type="entry name" value="MFS_trans_sf"/>
</dbReference>
<protein>
    <recommendedName>
        <fullName evidence="11">Major facilitator superfamily (MFS) profile domain-containing protein</fullName>
    </recommendedName>
</protein>
<dbReference type="Gene3D" id="1.20.1250.20">
    <property type="entry name" value="MFS general substrate transporter like domains"/>
    <property type="match status" value="1"/>
</dbReference>
<evidence type="ECO:0000313" key="9">
    <source>
        <dbReference type="EMBL" id="KAF0978108.1"/>
    </source>
</evidence>
<feature type="transmembrane region" description="Helical" evidence="8">
    <location>
        <begin position="622"/>
        <end position="644"/>
    </location>
</feature>
<keyword evidence="3" id="KW-1003">Cell membrane</keyword>
<comment type="subcellular location">
    <subcellularLocation>
        <location evidence="1">Cell membrane</location>
        <topology evidence="1">Multi-pass membrane protein</topology>
    </subcellularLocation>
</comment>
<dbReference type="RefSeq" id="XP_044562821.1">
    <property type="nucleotide sequence ID" value="XM_044705838.1"/>
</dbReference>
<keyword evidence="10" id="KW-1185">Reference proteome</keyword>
<dbReference type="VEuPathDB" id="AmoebaDB:NF0111600"/>
<dbReference type="AlphaFoldDB" id="A0A6A5BW50"/>
<reference evidence="9 10" key="1">
    <citation type="journal article" date="2019" name="Sci. Rep.">
        <title>Nanopore sequencing improves the draft genome of the human pathogenic amoeba Naegleria fowleri.</title>
        <authorList>
            <person name="Liechti N."/>
            <person name="Schurch N."/>
            <person name="Bruggmann R."/>
            <person name="Wittwer M."/>
        </authorList>
    </citation>
    <scope>NUCLEOTIDE SEQUENCE [LARGE SCALE GENOMIC DNA]</scope>
    <source>
        <strain evidence="9 10">ATCC 30894</strain>
    </source>
</reference>
<feature type="transmembrane region" description="Helical" evidence="8">
    <location>
        <begin position="247"/>
        <end position="266"/>
    </location>
</feature>
<evidence type="ECO:0008006" key="11">
    <source>
        <dbReference type="Google" id="ProtNLM"/>
    </source>
</evidence>
<feature type="compositionally biased region" description="Polar residues" evidence="7">
    <location>
        <begin position="778"/>
        <end position="789"/>
    </location>
</feature>
<gene>
    <name evidence="9" type="ORF">FDP41_002623</name>
</gene>
<dbReference type="PANTHER" id="PTHR43266">
    <property type="entry name" value="MACROLIDE-EFFLUX PROTEIN"/>
    <property type="match status" value="1"/>
</dbReference>
<feature type="transmembrane region" description="Helical" evidence="8">
    <location>
        <begin position="131"/>
        <end position="152"/>
    </location>
</feature>
<dbReference type="OMA" id="HLQMVCP"/>
<evidence type="ECO:0000256" key="5">
    <source>
        <dbReference type="ARBA" id="ARBA00022989"/>
    </source>
</evidence>
<dbReference type="SUPFAM" id="SSF103473">
    <property type="entry name" value="MFS general substrate transporter"/>
    <property type="match status" value="1"/>
</dbReference>
<keyword evidence="6 8" id="KW-0472">Membrane</keyword>
<dbReference type="VEuPathDB" id="AmoebaDB:NF0111610"/>
<dbReference type="OrthoDB" id="46230at2759"/>